<dbReference type="RefSeq" id="WP_377938542.1">
    <property type="nucleotide sequence ID" value="NZ_JBHTHQ010000021.1"/>
</dbReference>
<feature type="region of interest" description="Disordered" evidence="4">
    <location>
        <begin position="341"/>
        <end position="362"/>
    </location>
</feature>
<protein>
    <submittedName>
        <fullName evidence="6">LacI family DNA-binding transcriptional regulator</fullName>
    </submittedName>
</protein>
<dbReference type="CDD" id="cd01392">
    <property type="entry name" value="HTH_LacI"/>
    <property type="match status" value="1"/>
</dbReference>
<proteinExistence type="predicted"/>
<keyword evidence="1" id="KW-0805">Transcription regulation</keyword>
<dbReference type="InterPro" id="IPR046335">
    <property type="entry name" value="LacI/GalR-like_sensor"/>
</dbReference>
<organism evidence="6 7">
    <name type="scientific">Alloscardovia venturai</name>
    <dbReference type="NCBI Taxonomy" id="1769421"/>
    <lineage>
        <taxon>Bacteria</taxon>
        <taxon>Bacillati</taxon>
        <taxon>Actinomycetota</taxon>
        <taxon>Actinomycetes</taxon>
        <taxon>Bifidobacteriales</taxon>
        <taxon>Bifidobacteriaceae</taxon>
        <taxon>Alloscardovia</taxon>
    </lineage>
</organism>
<sequence>MTSHSSHVNSQKQLSDIAEETGYSIATVSKVLNGRSDVAPETREVITHALKQAHYARRTNLSAKSSYIEVVLQSYDTVWSLEVLRSVLNSAKPYGLSVIATESGDRTHPDSDWINGVIRRAPYGVILVFSKLTSVEHKKLDEHHIPYVILDPAGNPNAADYSVQADDWTGGLAATRHLIELGHTRIGILTGPMSMLCSRARFDGYKAALDEAHLDFDPSVVREGTFNTLSSFKPAMSLLSQENRPSAIFGSSDLQCMALYEAARRLNISIPNDLSIVGFDDIQSAQFLSPQLTTVRQPIDLMAQSALEMISAQQKHQKTLTKRAILPTRLVVRDSTQTFIPQNTSASTPDSDLTTVCPHDRQ</sequence>
<keyword evidence="2 6" id="KW-0238">DNA-binding</keyword>
<name>A0ABW2Y3P0_9BIFI</name>
<evidence type="ECO:0000256" key="1">
    <source>
        <dbReference type="ARBA" id="ARBA00023015"/>
    </source>
</evidence>
<evidence type="ECO:0000256" key="4">
    <source>
        <dbReference type="SAM" id="MobiDB-lite"/>
    </source>
</evidence>
<dbReference type="InterPro" id="IPR010982">
    <property type="entry name" value="Lambda_DNA-bd_dom_sf"/>
</dbReference>
<keyword evidence="7" id="KW-1185">Reference proteome</keyword>
<dbReference type="SUPFAM" id="SSF47413">
    <property type="entry name" value="lambda repressor-like DNA-binding domains"/>
    <property type="match status" value="1"/>
</dbReference>
<comment type="caution">
    <text evidence="6">The sequence shown here is derived from an EMBL/GenBank/DDBJ whole genome shotgun (WGS) entry which is preliminary data.</text>
</comment>
<keyword evidence="3" id="KW-0804">Transcription</keyword>
<feature type="domain" description="HTH lacI-type" evidence="5">
    <location>
        <begin position="14"/>
        <end position="68"/>
    </location>
</feature>
<dbReference type="Pfam" id="PF00356">
    <property type="entry name" value="LacI"/>
    <property type="match status" value="1"/>
</dbReference>
<dbReference type="SUPFAM" id="SSF53822">
    <property type="entry name" value="Periplasmic binding protein-like I"/>
    <property type="match status" value="1"/>
</dbReference>
<evidence type="ECO:0000313" key="6">
    <source>
        <dbReference type="EMBL" id="MFD0704829.1"/>
    </source>
</evidence>
<dbReference type="SMART" id="SM00354">
    <property type="entry name" value="HTH_LACI"/>
    <property type="match status" value="1"/>
</dbReference>
<dbReference type="PANTHER" id="PTHR30146:SF153">
    <property type="entry name" value="LACTOSE OPERON REPRESSOR"/>
    <property type="match status" value="1"/>
</dbReference>
<evidence type="ECO:0000256" key="2">
    <source>
        <dbReference type="ARBA" id="ARBA00023125"/>
    </source>
</evidence>
<reference evidence="7" key="1">
    <citation type="journal article" date="2019" name="Int. J. Syst. Evol. Microbiol.">
        <title>The Global Catalogue of Microorganisms (GCM) 10K type strain sequencing project: providing services to taxonomists for standard genome sequencing and annotation.</title>
        <authorList>
            <consortium name="The Broad Institute Genomics Platform"/>
            <consortium name="The Broad Institute Genome Sequencing Center for Infectious Disease"/>
            <person name="Wu L."/>
            <person name="Ma J."/>
        </authorList>
    </citation>
    <scope>NUCLEOTIDE SEQUENCE [LARGE SCALE GENOMIC DNA]</scope>
    <source>
        <strain evidence="7">CCM 8604</strain>
    </source>
</reference>
<dbReference type="EMBL" id="JBHTHQ010000021">
    <property type="protein sequence ID" value="MFD0704829.1"/>
    <property type="molecule type" value="Genomic_DNA"/>
</dbReference>
<dbReference type="PANTHER" id="PTHR30146">
    <property type="entry name" value="LACI-RELATED TRANSCRIPTIONAL REPRESSOR"/>
    <property type="match status" value="1"/>
</dbReference>
<feature type="compositionally biased region" description="Polar residues" evidence="4">
    <location>
        <begin position="341"/>
        <end position="354"/>
    </location>
</feature>
<gene>
    <name evidence="6" type="ORF">ACFQY8_03590</name>
</gene>
<dbReference type="Gene3D" id="1.10.260.40">
    <property type="entry name" value="lambda repressor-like DNA-binding domains"/>
    <property type="match status" value="1"/>
</dbReference>
<dbReference type="PROSITE" id="PS50932">
    <property type="entry name" value="HTH_LACI_2"/>
    <property type="match status" value="1"/>
</dbReference>
<dbReference type="Gene3D" id="3.40.50.2300">
    <property type="match status" value="2"/>
</dbReference>
<evidence type="ECO:0000256" key="3">
    <source>
        <dbReference type="ARBA" id="ARBA00023163"/>
    </source>
</evidence>
<accession>A0ABW2Y3P0</accession>
<evidence type="ECO:0000313" key="7">
    <source>
        <dbReference type="Proteomes" id="UP001597036"/>
    </source>
</evidence>
<dbReference type="Proteomes" id="UP001597036">
    <property type="component" value="Unassembled WGS sequence"/>
</dbReference>
<dbReference type="Pfam" id="PF13377">
    <property type="entry name" value="Peripla_BP_3"/>
    <property type="match status" value="1"/>
</dbReference>
<dbReference type="GO" id="GO:0003677">
    <property type="term" value="F:DNA binding"/>
    <property type="evidence" value="ECO:0007669"/>
    <property type="project" value="UniProtKB-KW"/>
</dbReference>
<dbReference type="InterPro" id="IPR028082">
    <property type="entry name" value="Peripla_BP_I"/>
</dbReference>
<evidence type="ECO:0000259" key="5">
    <source>
        <dbReference type="PROSITE" id="PS50932"/>
    </source>
</evidence>
<dbReference type="InterPro" id="IPR000843">
    <property type="entry name" value="HTH_LacI"/>
</dbReference>